<protein>
    <submittedName>
        <fullName evidence="1">Uncharacterized protein</fullName>
    </submittedName>
</protein>
<keyword evidence="2" id="KW-1185">Reference proteome</keyword>
<proteinExistence type="predicted"/>
<comment type="caution">
    <text evidence="1">The sequence shown here is derived from an EMBL/GenBank/DDBJ whole genome shotgun (WGS) entry which is preliminary data.</text>
</comment>
<dbReference type="EMBL" id="JACEIB010000006">
    <property type="protein sequence ID" value="MBA2934143.1"/>
    <property type="molecule type" value="Genomic_DNA"/>
</dbReference>
<evidence type="ECO:0000313" key="2">
    <source>
        <dbReference type="Proteomes" id="UP000570166"/>
    </source>
</evidence>
<accession>A0A838L3S7</accession>
<gene>
    <name evidence="1" type="ORF">HZF05_08520</name>
</gene>
<name>A0A838L3S7_9SPHN</name>
<dbReference type="Proteomes" id="UP000570166">
    <property type="component" value="Unassembled WGS sequence"/>
</dbReference>
<sequence>MANDEIGLLLNEIGNGLAHDKEYPLDGTFVYAEAAPAMVSTSIFKDLGDHLLFRISTNMVDDLILDLWDAAPTDRRWAAMQYWIAGGKFTASFTYPEEFDPEESVRERRDRILQQRYGNKRVVYPPL</sequence>
<reference evidence="1 2" key="1">
    <citation type="submission" date="2020-07" db="EMBL/GenBank/DDBJ databases">
        <authorList>
            <person name="Sun Q."/>
        </authorList>
    </citation>
    <scope>NUCLEOTIDE SEQUENCE [LARGE SCALE GENOMIC DNA]</scope>
    <source>
        <strain evidence="1 2">CGMCC 1.13654</strain>
    </source>
</reference>
<evidence type="ECO:0000313" key="1">
    <source>
        <dbReference type="EMBL" id="MBA2934143.1"/>
    </source>
</evidence>
<dbReference type="RefSeq" id="WP_160365660.1">
    <property type="nucleotide sequence ID" value="NZ_JACEIB010000006.1"/>
</dbReference>
<dbReference type="AlphaFoldDB" id="A0A838L3S7"/>
<organism evidence="1 2">
    <name type="scientific">Sphingomonas chungangi</name>
    <dbReference type="NCBI Taxonomy" id="2683589"/>
    <lineage>
        <taxon>Bacteria</taxon>
        <taxon>Pseudomonadati</taxon>
        <taxon>Pseudomonadota</taxon>
        <taxon>Alphaproteobacteria</taxon>
        <taxon>Sphingomonadales</taxon>
        <taxon>Sphingomonadaceae</taxon>
        <taxon>Sphingomonas</taxon>
    </lineage>
</organism>